<protein>
    <submittedName>
        <fullName evidence="2">Uncharacterized protein</fullName>
    </submittedName>
</protein>
<keyword evidence="1" id="KW-1133">Transmembrane helix</keyword>
<sequence length="95" mass="10988">MRPKNNHQRLRHSPEAPLLVQRQPLSPVLFKSAMIFALYISGHGLALHTIWALARHRFCSQHIERKLSYFFDIVGHSMAKLAIMKSNINQPECEL</sequence>
<accession>A0A5P6A9C1</accession>
<dbReference type="EMBL" id="CP029752">
    <property type="protein sequence ID" value="QFG76435.1"/>
    <property type="molecule type" value="Genomic_DNA"/>
</dbReference>
<name>A0A5P6A9C1_RAOPL</name>
<keyword evidence="1" id="KW-0812">Transmembrane</keyword>
<dbReference type="AlphaFoldDB" id="A0A5P6A9C1"/>
<keyword evidence="1" id="KW-0472">Membrane</keyword>
<proteinExistence type="predicted"/>
<gene>
    <name evidence="2" type="ORF">DMB90_02280</name>
</gene>
<reference evidence="2" key="1">
    <citation type="submission" date="2018-05" db="EMBL/GenBank/DDBJ databases">
        <title>Bacterial isolates from healthy term breastfed infants carrying antibiotic resistance genes.</title>
        <authorList>
            <person name="Casaburi G."/>
        </authorList>
    </citation>
    <scope>NUCLEOTIDE SEQUENCE [LARGE SCALE GENOMIC DNA]</scope>
    <source>
        <strain evidence="2">7084_4</strain>
    </source>
</reference>
<evidence type="ECO:0000313" key="2">
    <source>
        <dbReference type="EMBL" id="QFG76435.1"/>
    </source>
</evidence>
<organism evidence="2">
    <name type="scientific">Raoultella planticola</name>
    <name type="common">Klebsiella planticola</name>
    <dbReference type="NCBI Taxonomy" id="575"/>
    <lineage>
        <taxon>Bacteria</taxon>
        <taxon>Pseudomonadati</taxon>
        <taxon>Pseudomonadota</taxon>
        <taxon>Gammaproteobacteria</taxon>
        <taxon>Enterobacterales</taxon>
        <taxon>Enterobacteriaceae</taxon>
        <taxon>Klebsiella/Raoultella group</taxon>
        <taxon>Raoultella</taxon>
    </lineage>
</organism>
<feature type="transmembrane region" description="Helical" evidence="1">
    <location>
        <begin position="33"/>
        <end position="54"/>
    </location>
</feature>
<evidence type="ECO:0000256" key="1">
    <source>
        <dbReference type="SAM" id="Phobius"/>
    </source>
</evidence>